<proteinExistence type="predicted"/>
<protein>
    <submittedName>
        <fullName evidence="1">Uncharacterized protein</fullName>
    </submittedName>
</protein>
<dbReference type="PATRIC" id="fig|765913.3.peg.4037"/>
<dbReference type="EMBL" id="AFWT01000043">
    <property type="protein sequence ID" value="EGV28200.1"/>
    <property type="molecule type" value="Genomic_DNA"/>
</dbReference>
<evidence type="ECO:0000313" key="1">
    <source>
        <dbReference type="EMBL" id="EGV28200.1"/>
    </source>
</evidence>
<dbReference type="RefSeq" id="WP_007042679.1">
    <property type="nucleotide sequence ID" value="NZ_AFWT01000043.1"/>
</dbReference>
<sequence>MRVTAKDIDSWAERREAQGELPRLIRRLAMQAGSITEMTFPAGNSVSRPGWDGQLTSKEGDAWVPVGRSLWELSVRGDVTTKENEDYVKRTDSTSEETRAASTLVVVTARHWAKKEEWSGHRQAEGKWRNVLAYDADDLEAWLEANPAIALSFAEDLDIAGDGVETVTHHWQHWASQCQPPISPQAFFADRQDAKSKLLADLRAHIGQEKNGTYAIRADSAAEAAAFVCAAVLEAEEIADVAVVLTDAHGWRFVEVNPRLRLVIAVRPEIAARPAADVLTVVPAAAGDLASGYGGADGQGFHLELKRPSIYAFRDALIEIGVEESDARRLAGSTGRSWSVFRRRRAANPSIRRPHWLALPESDVLTSLCLLGAWHAEKSADREIVQRLVGDSYEAIERKLRVLAQVDDAPVIAIGKVWRAKAPLELLDLYADRITSAELDRFFEIVQSILIQPDPMLELEPDKRWMAQVYGKVRDESGLLFESVCDALVKLAVRGADYPGLETLHVEARVKRLIEGLLLNADETRWLSLASHLRPLAEAAPDTFLRALEASLARSDAPVMRLFAESVSDENPLNTGIWWYSDLLWALETLAWSPRWLLRVALVLTRLSRAKLPDNWGNRPIRSLVGLFRSWWPQTTANLDQRIAVLDRLIASEPDIAFDLLDALLHRDQDIASPSSSPNWRDDDAGNAARPTGAEIYGMLIAAADRMIGMAEGNAARLVRLLDKLTLLGDARADKLAVMVFAFVDPSADDSARESLRDELRRQLHWHLNYGKGHPDTDLGIVQLNRWRALYDALSPADPVLRHRWLFQNGWVELPIEKGEDIEQEEQQRTAERLSGLRQIHKELGPGL</sequence>
<gene>
    <name evidence="1" type="ORF">ThidrDRAFT_3966</name>
</gene>
<reference evidence="1 2" key="1">
    <citation type="submission" date="2011-06" db="EMBL/GenBank/DDBJ databases">
        <title>The draft genome of Thiorhodococcus drewsii AZ1.</title>
        <authorList>
            <consortium name="US DOE Joint Genome Institute (JGI-PGF)"/>
            <person name="Lucas S."/>
            <person name="Han J."/>
            <person name="Lapidus A."/>
            <person name="Cheng J.-F."/>
            <person name="Goodwin L."/>
            <person name="Pitluck S."/>
            <person name="Peters L."/>
            <person name="Land M.L."/>
            <person name="Hauser L."/>
            <person name="Vogl K."/>
            <person name="Liu Z."/>
            <person name="Imhoff J."/>
            <person name="Thiel V."/>
            <person name="Frigaard N.-U."/>
            <person name="Bryant D.A."/>
            <person name="Woyke T.J."/>
        </authorList>
    </citation>
    <scope>NUCLEOTIDE SEQUENCE [LARGE SCALE GENOMIC DNA]</scope>
    <source>
        <strain evidence="1 2">AZ1</strain>
    </source>
</reference>
<dbReference type="STRING" id="765913.ThidrDRAFT_3966"/>
<accession>G2E6Q3</accession>
<evidence type="ECO:0000313" key="2">
    <source>
        <dbReference type="Proteomes" id="UP000004200"/>
    </source>
</evidence>
<keyword evidence="2" id="KW-1185">Reference proteome</keyword>
<organism evidence="1 2">
    <name type="scientific">Thiorhodococcus drewsii AZ1</name>
    <dbReference type="NCBI Taxonomy" id="765913"/>
    <lineage>
        <taxon>Bacteria</taxon>
        <taxon>Pseudomonadati</taxon>
        <taxon>Pseudomonadota</taxon>
        <taxon>Gammaproteobacteria</taxon>
        <taxon>Chromatiales</taxon>
        <taxon>Chromatiaceae</taxon>
        <taxon>Thiorhodococcus</taxon>
    </lineage>
</organism>
<dbReference type="eggNOG" id="COG3093">
    <property type="taxonomic scope" value="Bacteria"/>
</dbReference>
<name>G2E6Q3_9GAMM</name>
<comment type="caution">
    <text evidence="1">The sequence shown here is derived from an EMBL/GenBank/DDBJ whole genome shotgun (WGS) entry which is preliminary data.</text>
</comment>
<dbReference type="AlphaFoldDB" id="G2E6Q3"/>
<dbReference type="Proteomes" id="UP000004200">
    <property type="component" value="Unassembled WGS sequence"/>
</dbReference>
<dbReference type="OrthoDB" id="9796370at2"/>